<feature type="transmembrane region" description="Helical" evidence="2">
    <location>
        <begin position="21"/>
        <end position="43"/>
    </location>
</feature>
<evidence type="ECO:0000313" key="3">
    <source>
        <dbReference type="EMBL" id="KAG9508668.1"/>
    </source>
</evidence>
<dbReference type="InterPro" id="IPR038606">
    <property type="entry name" value="To_sf"/>
</dbReference>
<keyword evidence="2" id="KW-1133">Transmembrane helix</keyword>
<evidence type="ECO:0000256" key="1">
    <source>
        <dbReference type="SAM" id="MobiDB-lite"/>
    </source>
</evidence>
<organism evidence="3 4">
    <name type="scientific">Fragariocoptes setiger</name>
    <dbReference type="NCBI Taxonomy" id="1670756"/>
    <lineage>
        <taxon>Eukaryota</taxon>
        <taxon>Metazoa</taxon>
        <taxon>Ecdysozoa</taxon>
        <taxon>Arthropoda</taxon>
        <taxon>Chelicerata</taxon>
        <taxon>Arachnida</taxon>
        <taxon>Acari</taxon>
        <taxon>Acariformes</taxon>
        <taxon>Trombidiformes</taxon>
        <taxon>Prostigmata</taxon>
        <taxon>Eupodina</taxon>
        <taxon>Eriophyoidea</taxon>
        <taxon>Phytoptidae</taxon>
        <taxon>Fragariocoptes</taxon>
    </lineage>
</organism>
<sequence>MKQHISKDGHDEDSKREYGPLLASKGLSLYCSQLCFVSIIVFLSSVVPIQALQSGPVLPWLSQVASSGSAPKLTTAPMVQLDVGNKYYKTMIDHMVTNFKKAVNRASESELTNQQVVSIKPITVGSKDQRVSLQDLKLEGLNNAKVGNVFVNKKTMKLNVVFSFKTLKLSGTCSSSPNQRASIKLIESANWNTTWSANVMSMVGREHFDMKRVYTSHSYHRMNTNFKDCASPAIHENIKAALLDRIKATIDSSLVEIMESIMMKGDPVDDPVQPGDTGASSPSQDLSSIIAKEASTWKSRQSRAKDKNKLRNSRESPALKRSKRQTPCQEGEELDDYVDQLFRFGTRLIRAMEPVTLPNATIELPDYNLKIFLYEGKGTRAYKFRRTKGAWVFCSNETVSLGLTIELQELRVAYKYRVISGSRLLFDGDLEARLSPKVQVQFSQAVQAEDSEEPVMQRVDRLRVFRLGRVHVVIRGLGNLTQSLSLIINSYLNDNQEELQPTFRMVEGDAVKMINRMLANVNVPLLSVV</sequence>
<feature type="compositionally biased region" description="Basic and acidic residues" evidence="1">
    <location>
        <begin position="303"/>
        <end position="318"/>
    </location>
</feature>
<comment type="caution">
    <text evidence="3">The sequence shown here is derived from an EMBL/GenBank/DDBJ whole genome shotgun (WGS) entry which is preliminary data.</text>
</comment>
<gene>
    <name evidence="3" type="ORF">GZH46_02831</name>
</gene>
<feature type="region of interest" description="Disordered" evidence="1">
    <location>
        <begin position="265"/>
        <end position="331"/>
    </location>
</feature>
<evidence type="ECO:0000256" key="2">
    <source>
        <dbReference type="SAM" id="Phobius"/>
    </source>
</evidence>
<name>A0ABQ7S5G6_9ACAR</name>
<dbReference type="Proteomes" id="UP000825002">
    <property type="component" value="Unassembled WGS sequence"/>
</dbReference>
<dbReference type="EMBL" id="JAIFTH010001135">
    <property type="protein sequence ID" value="KAG9508668.1"/>
    <property type="molecule type" value="Genomic_DNA"/>
</dbReference>
<feature type="compositionally biased region" description="Polar residues" evidence="1">
    <location>
        <begin position="278"/>
        <end position="287"/>
    </location>
</feature>
<keyword evidence="2" id="KW-0472">Membrane</keyword>
<accession>A0ABQ7S5G6</accession>
<dbReference type="Gene3D" id="3.15.10.30">
    <property type="entry name" value="Haemolymph juvenile hormone binding protein"/>
    <property type="match status" value="1"/>
</dbReference>
<keyword evidence="4" id="KW-1185">Reference proteome</keyword>
<protein>
    <submittedName>
        <fullName evidence="3">Uncharacterized protein</fullName>
    </submittedName>
</protein>
<keyword evidence="2" id="KW-0812">Transmembrane</keyword>
<proteinExistence type="predicted"/>
<reference evidence="3 4" key="1">
    <citation type="submission" date="2020-10" db="EMBL/GenBank/DDBJ databases">
        <authorList>
            <person name="Klimov P.B."/>
            <person name="Dyachkov S.M."/>
            <person name="Chetverikov P.E."/>
        </authorList>
    </citation>
    <scope>NUCLEOTIDE SEQUENCE [LARGE SCALE GENOMIC DNA]</scope>
    <source>
        <strain evidence="3">BMOC 18-1129-001#AD2665</strain>
        <tissue evidence="3">Entire mites</tissue>
    </source>
</reference>
<evidence type="ECO:0000313" key="4">
    <source>
        <dbReference type="Proteomes" id="UP000825002"/>
    </source>
</evidence>